<dbReference type="EMBL" id="JBCLYO010000015">
    <property type="protein sequence ID" value="KAL0082785.1"/>
    <property type="molecule type" value="Genomic_DNA"/>
</dbReference>
<comment type="caution">
    <text evidence="10">The sequence shown here is derived from an EMBL/GenBank/DDBJ whole genome shotgun (WGS) entry which is preliminary data.</text>
</comment>
<evidence type="ECO:0000256" key="6">
    <source>
        <dbReference type="PROSITE-ProRule" id="PRU00176"/>
    </source>
</evidence>
<keyword evidence="3 7" id="KW-0863">Zinc-finger</keyword>
<comment type="subcellular location">
    <subcellularLocation>
        <location evidence="1">Nucleus</location>
    </subcellularLocation>
</comment>
<dbReference type="SMART" id="SM00360">
    <property type="entry name" value="RRM"/>
    <property type="match status" value="1"/>
</dbReference>
<keyword evidence="6" id="KW-0694">RNA-binding</keyword>
<reference evidence="10 11" key="1">
    <citation type="submission" date="2024-04" db="EMBL/GenBank/DDBJ databases">
        <title>Symmetric and asymmetric DNA N6-adenine methylation regulates different biological responses in Mucorales.</title>
        <authorList>
            <consortium name="Lawrence Berkeley National Laboratory"/>
            <person name="Lax C."/>
            <person name="Mondo S.J."/>
            <person name="Osorio-Concepcion M."/>
            <person name="Muszewska A."/>
            <person name="Corrochano-Luque M."/>
            <person name="Gutierrez G."/>
            <person name="Riley R."/>
            <person name="Lipzen A."/>
            <person name="Guo J."/>
            <person name="Hundley H."/>
            <person name="Amirebrahimi M."/>
            <person name="Ng V."/>
            <person name="Lorenzo-Gutierrez D."/>
            <person name="Binder U."/>
            <person name="Yang J."/>
            <person name="Song Y."/>
            <person name="Canovas D."/>
            <person name="Navarro E."/>
            <person name="Freitag M."/>
            <person name="Gabaldon T."/>
            <person name="Grigoriev I.V."/>
            <person name="Corrochano L.M."/>
            <person name="Nicolas F.E."/>
            <person name="Garre V."/>
        </authorList>
    </citation>
    <scope>NUCLEOTIDE SEQUENCE [LARGE SCALE GENOMIC DNA]</scope>
    <source>
        <strain evidence="10 11">L51</strain>
    </source>
</reference>
<evidence type="ECO:0008006" key="12">
    <source>
        <dbReference type="Google" id="ProtNLM"/>
    </source>
</evidence>
<evidence type="ECO:0000256" key="5">
    <source>
        <dbReference type="ARBA" id="ARBA00023242"/>
    </source>
</evidence>
<keyword evidence="5" id="KW-0539">Nucleus</keyword>
<evidence type="ECO:0000313" key="10">
    <source>
        <dbReference type="EMBL" id="KAL0082785.1"/>
    </source>
</evidence>
<feature type="domain" description="RanBP2-type" evidence="9">
    <location>
        <begin position="207"/>
        <end position="238"/>
    </location>
</feature>
<protein>
    <recommendedName>
        <fullName evidence="12">RanBP2-type domain-containing protein</fullName>
    </recommendedName>
</protein>
<dbReference type="InterPro" id="IPR012677">
    <property type="entry name" value="Nucleotide-bd_a/b_plait_sf"/>
</dbReference>
<keyword evidence="11" id="KW-1185">Reference proteome</keyword>
<evidence type="ECO:0000256" key="4">
    <source>
        <dbReference type="ARBA" id="ARBA00022833"/>
    </source>
</evidence>
<feature type="domain" description="RRM" evidence="8">
    <location>
        <begin position="123"/>
        <end position="203"/>
    </location>
</feature>
<evidence type="ECO:0000259" key="9">
    <source>
        <dbReference type="PROSITE" id="PS50199"/>
    </source>
</evidence>
<dbReference type="PANTHER" id="PTHR13948">
    <property type="entry name" value="RNA-BINDING PROTEIN"/>
    <property type="match status" value="1"/>
</dbReference>
<dbReference type="PANTHER" id="PTHR13948:SF3">
    <property type="entry name" value="FI21118P1"/>
    <property type="match status" value="1"/>
</dbReference>
<keyword evidence="4" id="KW-0862">Zinc</keyword>
<proteinExistence type="predicted"/>
<dbReference type="SUPFAM" id="SSF54928">
    <property type="entry name" value="RNA-binding domain, RBD"/>
    <property type="match status" value="1"/>
</dbReference>
<evidence type="ECO:0000256" key="7">
    <source>
        <dbReference type="PROSITE-ProRule" id="PRU00322"/>
    </source>
</evidence>
<evidence type="ECO:0000313" key="11">
    <source>
        <dbReference type="Proteomes" id="UP001448207"/>
    </source>
</evidence>
<organism evidence="10 11">
    <name type="scientific">Phycomyces blakesleeanus</name>
    <dbReference type="NCBI Taxonomy" id="4837"/>
    <lineage>
        <taxon>Eukaryota</taxon>
        <taxon>Fungi</taxon>
        <taxon>Fungi incertae sedis</taxon>
        <taxon>Mucoromycota</taxon>
        <taxon>Mucoromycotina</taxon>
        <taxon>Mucoromycetes</taxon>
        <taxon>Mucorales</taxon>
        <taxon>Phycomycetaceae</taxon>
        <taxon>Phycomyces</taxon>
    </lineage>
</organism>
<dbReference type="PROSITE" id="PS50102">
    <property type="entry name" value="RRM"/>
    <property type="match status" value="1"/>
</dbReference>
<dbReference type="InterPro" id="IPR000504">
    <property type="entry name" value="RRM_dom"/>
</dbReference>
<dbReference type="PROSITE" id="PS01358">
    <property type="entry name" value="ZF_RANBP2_1"/>
    <property type="match status" value="1"/>
</dbReference>
<dbReference type="InterPro" id="IPR001876">
    <property type="entry name" value="Znf_RanBP2"/>
</dbReference>
<dbReference type="Gene3D" id="3.30.70.330">
    <property type="match status" value="1"/>
</dbReference>
<dbReference type="Pfam" id="PF00076">
    <property type="entry name" value="RRM_1"/>
    <property type="match status" value="1"/>
</dbReference>
<keyword evidence="2" id="KW-0479">Metal-binding</keyword>
<dbReference type="Proteomes" id="UP001448207">
    <property type="component" value="Unassembled WGS sequence"/>
</dbReference>
<dbReference type="PROSITE" id="PS50199">
    <property type="entry name" value="ZF_RANBP2_2"/>
    <property type="match status" value="1"/>
</dbReference>
<name>A0ABR3AW19_PHYBL</name>
<evidence type="ECO:0000256" key="2">
    <source>
        <dbReference type="ARBA" id="ARBA00022723"/>
    </source>
</evidence>
<evidence type="ECO:0000256" key="3">
    <source>
        <dbReference type="ARBA" id="ARBA00022771"/>
    </source>
</evidence>
<evidence type="ECO:0000259" key="8">
    <source>
        <dbReference type="PROSITE" id="PS50102"/>
    </source>
</evidence>
<evidence type="ECO:0000256" key="1">
    <source>
        <dbReference type="ARBA" id="ARBA00004123"/>
    </source>
</evidence>
<gene>
    <name evidence="10" type="ORF">J3Q64DRAFT_1173784</name>
</gene>
<dbReference type="InterPro" id="IPR035979">
    <property type="entry name" value="RBD_domain_sf"/>
</dbReference>
<accession>A0ABR3AW19</accession>
<sequence length="239" mass="28153">MTRHRSILDSHHRLITGTHLTTNINNDSNLTTNSRAFHRLSSNIIAGDLVVPQCRIVQEDLEEENEELLIGNHHLQMTDMNEMNHEIEWTAEMIGLIIATIMTLMRFDDRSDRRSQEPSPPNINVVLRGLPDNAQERDIQRKLESMEASIDEVTLIRSRETGESRQFAFVRFTSVGHAVQFFERYFPYFFMGEYRVRIDYCHKNGVKDNKLEWRCQKCKKFNEDYRRVCVECRAPYEIA</sequence>